<dbReference type="PROSITE" id="PS51257">
    <property type="entry name" value="PROKAR_LIPOPROTEIN"/>
    <property type="match status" value="1"/>
</dbReference>
<dbReference type="EMBL" id="JACIJJ010000001">
    <property type="protein sequence ID" value="MBB5697002.1"/>
    <property type="molecule type" value="Genomic_DNA"/>
</dbReference>
<comment type="caution">
    <text evidence="2">The sequence shown here is derived from an EMBL/GenBank/DDBJ whole genome shotgun (WGS) entry which is preliminary data.</text>
</comment>
<reference evidence="2 3" key="1">
    <citation type="submission" date="2020-08" db="EMBL/GenBank/DDBJ databases">
        <title>Genomic Encyclopedia of Type Strains, Phase IV (KMG-IV): sequencing the most valuable type-strain genomes for metagenomic binning, comparative biology and taxonomic classification.</title>
        <authorList>
            <person name="Goeker M."/>
        </authorList>
    </citation>
    <scope>NUCLEOTIDE SEQUENCE [LARGE SCALE GENOMIC DNA]</scope>
    <source>
        <strain evidence="2 3">DSM 27244</strain>
    </source>
</reference>
<protein>
    <recommendedName>
        <fullName evidence="4">Lipoprotein</fullName>
    </recommendedName>
</protein>
<evidence type="ECO:0008006" key="4">
    <source>
        <dbReference type="Google" id="ProtNLM"/>
    </source>
</evidence>
<feature type="chain" id="PRO_5031547074" description="Lipoprotein" evidence="1">
    <location>
        <begin position="21"/>
        <end position="111"/>
    </location>
</feature>
<keyword evidence="3" id="KW-1185">Reference proteome</keyword>
<evidence type="ECO:0000313" key="3">
    <source>
        <dbReference type="Proteomes" id="UP000557739"/>
    </source>
</evidence>
<sequence length="111" mass="11829">MVKGKAALIGAVLLSGCASTNEVMQMAPTQVFKSDKSADEVSFCLANRNNTVPMPRDDGSRVVLVKNGYGAVSLAFAVFPEGTGSRIEYRKKFGTIGGAWKRCVGIKPDKD</sequence>
<dbReference type="RefSeq" id="WP_246359247.1">
    <property type="nucleotide sequence ID" value="NZ_JACIJJ010000001.1"/>
</dbReference>
<dbReference type="Proteomes" id="UP000557739">
    <property type="component" value="Unassembled WGS sequence"/>
</dbReference>
<keyword evidence="1" id="KW-0732">Signal</keyword>
<proteinExistence type="predicted"/>
<organism evidence="2 3">
    <name type="scientific">Sphingomonas yantingensis</name>
    <dbReference type="NCBI Taxonomy" id="1241761"/>
    <lineage>
        <taxon>Bacteria</taxon>
        <taxon>Pseudomonadati</taxon>
        <taxon>Pseudomonadota</taxon>
        <taxon>Alphaproteobacteria</taxon>
        <taxon>Sphingomonadales</taxon>
        <taxon>Sphingomonadaceae</taxon>
        <taxon>Sphingomonas</taxon>
    </lineage>
</organism>
<evidence type="ECO:0000256" key="1">
    <source>
        <dbReference type="SAM" id="SignalP"/>
    </source>
</evidence>
<feature type="signal peptide" evidence="1">
    <location>
        <begin position="1"/>
        <end position="20"/>
    </location>
</feature>
<dbReference type="AlphaFoldDB" id="A0A7W9EGD1"/>
<evidence type="ECO:0000313" key="2">
    <source>
        <dbReference type="EMBL" id="MBB5697002.1"/>
    </source>
</evidence>
<name>A0A7W9EGD1_9SPHN</name>
<accession>A0A7W9EGD1</accession>
<gene>
    <name evidence="2" type="ORF">FHR19_000327</name>
</gene>